<dbReference type="GO" id="GO:0051260">
    <property type="term" value="P:protein homooligomerization"/>
    <property type="evidence" value="ECO:0007669"/>
    <property type="project" value="InterPro"/>
</dbReference>
<dbReference type="Pfam" id="PF02214">
    <property type="entry name" value="BTB_2"/>
    <property type="match status" value="1"/>
</dbReference>
<sequence length="450" mass="48673">GTTRIKLNVGGKLFETTVTTLRSGGPDSLLSGLSSRRPSPDPIFIDRDPEIFSVLLSLLRSNRLPSAARRFSDQQLIEDALYFGIDSLLPPALAPSSLKGVDASLSATVRPSSDGIVSDFDVEDSNGSLHVAHGGLISVYDLNLNLTRTGTVRTHLDFIRPLKTIEPSIAAVGSGTTSGLDLYNTDNGRRVHSVEWVDPSDVRIFKARVHAIAKSEDSIFASYGCWHGENCTLAIDKSTMKVSSEIGRMSGNSSKTAAPSKLAYSSQLNLLIGIYVSSGGFGFSGYIRLWDLRSGDVVWETHEPGGAGLSNRLGDPFADVDVSSDESSLFKICSKSGDVATADLRKLSDDPWVYLTEKNPSLRNTGDGRKTVIHCYQKQAFVGRDGGLEVWSKVEENGVAMAYRRNHVDKPEDTKRGTINKIHGGGNRLLVTRQDVEGIEVWTTSHSSGV</sequence>
<feature type="non-terminal residue" evidence="4">
    <location>
        <position position="1"/>
    </location>
</feature>
<dbReference type="Pfam" id="PF25279">
    <property type="entry name" value="Beta_prop_At2g24240"/>
    <property type="match status" value="1"/>
</dbReference>
<dbReference type="InterPro" id="IPR003131">
    <property type="entry name" value="T1-type_BTB"/>
</dbReference>
<reference evidence="4 5" key="1">
    <citation type="journal article" date="2013" name="BMC Genomics">
        <title>The miniature genome of a carnivorous plant Genlisea aurea contains a low number of genes and short non-coding sequences.</title>
        <authorList>
            <person name="Leushkin E.V."/>
            <person name="Sutormin R.A."/>
            <person name="Nabieva E.R."/>
            <person name="Penin A.A."/>
            <person name="Kondrashov A.S."/>
            <person name="Logacheva M.D."/>
        </authorList>
    </citation>
    <scope>NUCLEOTIDE SEQUENCE [LARGE SCALE GENOMIC DNA]</scope>
</reference>
<dbReference type="EMBL" id="AUSU01000782">
    <property type="protein sequence ID" value="EPS72572.1"/>
    <property type="molecule type" value="Genomic_DNA"/>
</dbReference>
<evidence type="ECO:0000313" key="5">
    <source>
        <dbReference type="Proteomes" id="UP000015453"/>
    </source>
</evidence>
<comment type="pathway">
    <text evidence="1">Protein modification; protein ubiquitination.</text>
</comment>
<evidence type="ECO:0000313" key="4">
    <source>
        <dbReference type="EMBL" id="EPS72572.1"/>
    </source>
</evidence>
<dbReference type="OrthoDB" id="2414723at2759"/>
<dbReference type="PANTHER" id="PTHR11145:SF8">
    <property type="entry name" value="RE57120P"/>
    <property type="match status" value="1"/>
</dbReference>
<evidence type="ECO:0000256" key="1">
    <source>
        <dbReference type="ARBA" id="ARBA00004906"/>
    </source>
</evidence>
<dbReference type="Proteomes" id="UP000015453">
    <property type="component" value="Unassembled WGS sequence"/>
</dbReference>
<dbReference type="SUPFAM" id="SSF50978">
    <property type="entry name" value="WD40 repeat-like"/>
    <property type="match status" value="1"/>
</dbReference>
<dbReference type="InterPro" id="IPR057441">
    <property type="entry name" value="Beta_prop_At2g24240"/>
</dbReference>
<proteinExistence type="predicted"/>
<dbReference type="Gene3D" id="2.130.10.10">
    <property type="entry name" value="YVTN repeat-like/Quinoprotein amine dehydrogenase"/>
    <property type="match status" value="1"/>
</dbReference>
<dbReference type="AlphaFoldDB" id="S8EIY6"/>
<accession>S8EIY6</accession>
<dbReference type="InterPro" id="IPR045068">
    <property type="entry name" value="BACURD1-3"/>
</dbReference>
<keyword evidence="5" id="KW-1185">Reference proteome</keyword>
<dbReference type="PANTHER" id="PTHR11145">
    <property type="entry name" value="BTB/POZ DOMAIN-CONTAINING ADAPTER FOR CUL3-MEDIATED RHOA DEGRADATION PROTEIN FAMILY MEMBER"/>
    <property type="match status" value="1"/>
</dbReference>
<dbReference type="SUPFAM" id="SSF54695">
    <property type="entry name" value="POZ domain"/>
    <property type="match status" value="1"/>
</dbReference>
<protein>
    <submittedName>
        <fullName evidence="4">Uncharacterized protein</fullName>
    </submittedName>
</protein>
<dbReference type="InterPro" id="IPR015943">
    <property type="entry name" value="WD40/YVTN_repeat-like_dom_sf"/>
</dbReference>
<dbReference type="Gene3D" id="3.30.710.10">
    <property type="entry name" value="Potassium Channel Kv1.1, Chain A"/>
    <property type="match status" value="1"/>
</dbReference>
<evidence type="ECO:0000259" key="2">
    <source>
        <dbReference type="Pfam" id="PF02214"/>
    </source>
</evidence>
<evidence type="ECO:0000259" key="3">
    <source>
        <dbReference type="Pfam" id="PF25279"/>
    </source>
</evidence>
<name>S8EIY6_9LAMI</name>
<gene>
    <name evidence="4" type="ORF">M569_02181</name>
</gene>
<comment type="caution">
    <text evidence="4">The sequence shown here is derived from an EMBL/GenBank/DDBJ whole genome shotgun (WGS) entry which is preliminary data.</text>
</comment>
<feature type="domain" description="Potassium channel tetramerisation-type BTB" evidence="2">
    <location>
        <begin position="5"/>
        <end position="88"/>
    </location>
</feature>
<feature type="domain" description="At2g24240-like C-terminal beta-propeller" evidence="3">
    <location>
        <begin position="125"/>
        <end position="444"/>
    </location>
</feature>
<feature type="non-terminal residue" evidence="4">
    <location>
        <position position="450"/>
    </location>
</feature>
<dbReference type="InterPro" id="IPR036322">
    <property type="entry name" value="WD40_repeat_dom_sf"/>
</dbReference>
<dbReference type="InterPro" id="IPR011333">
    <property type="entry name" value="SKP1/BTB/POZ_sf"/>
</dbReference>
<organism evidence="4 5">
    <name type="scientific">Genlisea aurea</name>
    <dbReference type="NCBI Taxonomy" id="192259"/>
    <lineage>
        <taxon>Eukaryota</taxon>
        <taxon>Viridiplantae</taxon>
        <taxon>Streptophyta</taxon>
        <taxon>Embryophyta</taxon>
        <taxon>Tracheophyta</taxon>
        <taxon>Spermatophyta</taxon>
        <taxon>Magnoliopsida</taxon>
        <taxon>eudicotyledons</taxon>
        <taxon>Gunneridae</taxon>
        <taxon>Pentapetalae</taxon>
        <taxon>asterids</taxon>
        <taxon>lamiids</taxon>
        <taxon>Lamiales</taxon>
        <taxon>Lentibulariaceae</taxon>
        <taxon>Genlisea</taxon>
    </lineage>
</organism>